<dbReference type="AlphaFoldDB" id="A0A0K9F9K0"/>
<name>A0A0K9F9K0_9BACI</name>
<evidence type="ECO:0000313" key="2">
    <source>
        <dbReference type="Proteomes" id="UP000037326"/>
    </source>
</evidence>
<accession>A0A0K9F9K0</accession>
<organism evidence="1 2">
    <name type="scientific">Lysinibacillus xylanilyticus</name>
    <dbReference type="NCBI Taxonomy" id="582475"/>
    <lineage>
        <taxon>Bacteria</taxon>
        <taxon>Bacillati</taxon>
        <taxon>Bacillota</taxon>
        <taxon>Bacilli</taxon>
        <taxon>Bacillales</taxon>
        <taxon>Bacillaceae</taxon>
        <taxon>Lysinibacillus</taxon>
    </lineage>
</organism>
<sequence>MCAFQWASGWQVVFLSESVAATTMVVKKAAQHMPLVNLKLNLPFIYNTTTFKKSPWLFNFSTLSER</sequence>
<gene>
    <name evidence="1" type="ORF">ACZ11_03200</name>
</gene>
<protein>
    <submittedName>
        <fullName evidence="1">Uncharacterized protein</fullName>
    </submittedName>
</protein>
<comment type="caution">
    <text evidence="1">The sequence shown here is derived from an EMBL/GenBank/DDBJ whole genome shotgun (WGS) entry which is preliminary data.</text>
</comment>
<dbReference type="EMBL" id="LFXJ01000005">
    <property type="protein sequence ID" value="KMY31284.1"/>
    <property type="molecule type" value="Genomic_DNA"/>
</dbReference>
<evidence type="ECO:0000313" key="1">
    <source>
        <dbReference type="EMBL" id="KMY31284.1"/>
    </source>
</evidence>
<proteinExistence type="predicted"/>
<dbReference type="Proteomes" id="UP000037326">
    <property type="component" value="Unassembled WGS sequence"/>
</dbReference>
<reference evidence="2" key="1">
    <citation type="submission" date="2015-07" db="EMBL/GenBank/DDBJ databases">
        <authorList>
            <consortium name="Consortium for Microbial Forensics and Genomics (microFORGE)"/>
            <person name="Knight B.M."/>
            <person name="Roberts D.P."/>
            <person name="Lin D."/>
            <person name="Hari K."/>
            <person name="Fletcher J."/>
            <person name="Melcher U."/>
            <person name="Blagden T."/>
            <person name="Winegar R.A."/>
        </authorList>
    </citation>
    <scope>NUCLEOTIDE SEQUENCE [LARGE SCALE GENOMIC DNA]</scope>
    <source>
        <strain evidence="2">DSM 23493</strain>
    </source>
</reference>